<proteinExistence type="predicted"/>
<organism evidence="2 3">
    <name type="scientific">Rhodotorula mucilaginosa</name>
    <name type="common">Yeast</name>
    <name type="synonym">Rhodotorula rubra</name>
    <dbReference type="NCBI Taxonomy" id="5537"/>
    <lineage>
        <taxon>Eukaryota</taxon>
        <taxon>Fungi</taxon>
        <taxon>Dikarya</taxon>
        <taxon>Basidiomycota</taxon>
        <taxon>Pucciniomycotina</taxon>
        <taxon>Microbotryomycetes</taxon>
        <taxon>Sporidiobolales</taxon>
        <taxon>Sporidiobolaceae</taxon>
        <taxon>Rhodotorula</taxon>
    </lineage>
</organism>
<accession>A0A9P6W441</accession>
<reference evidence="2 3" key="1">
    <citation type="submission" date="2020-11" db="EMBL/GenBank/DDBJ databases">
        <title>Kefir isolates.</title>
        <authorList>
            <person name="Marcisauskas S."/>
            <person name="Kim Y."/>
            <person name="Blasche S."/>
        </authorList>
    </citation>
    <scope>NUCLEOTIDE SEQUENCE [LARGE SCALE GENOMIC DNA]</scope>
    <source>
        <strain evidence="2 3">KR</strain>
    </source>
</reference>
<gene>
    <name evidence="2" type="ORF">C6P46_002722</name>
</gene>
<dbReference type="Proteomes" id="UP000777482">
    <property type="component" value="Unassembled WGS sequence"/>
</dbReference>
<evidence type="ECO:0000313" key="3">
    <source>
        <dbReference type="Proteomes" id="UP000777482"/>
    </source>
</evidence>
<comment type="caution">
    <text evidence="2">The sequence shown here is derived from an EMBL/GenBank/DDBJ whole genome shotgun (WGS) entry which is preliminary data.</text>
</comment>
<evidence type="ECO:0000256" key="1">
    <source>
        <dbReference type="SAM" id="MobiDB-lite"/>
    </source>
</evidence>
<protein>
    <submittedName>
        <fullName evidence="2">Uncharacterized protein</fullName>
    </submittedName>
</protein>
<sequence>MESLYWDGSSREEFHQSAHLLTFYHILAFRQIAPHVCDCIGYAWGLPDCSMPPFATRPGVTAPRRGASSAIVVVPLPASSSSSSSSSPSLWDVSEDVCTVLVEDEIMPEPVKFLGGRVKADYNVRMSWDFEANLFNLPPEGIKVKQEQLGSVPLRGDWCFSLSSKYAQPRILVEHGRLAYAAHGERVTVTGELAYFADGKLHVIGTTPWLASEPGPGRNAEGTAYGSYPFTLSDAETAALPPAVQSSVQKYRFTITCTQEPEKDVARLYRTPTLDSAKALQLASLSHSPIMDVRLLFKQIDNRELELWTTADFLGKASEYYKALFASGSAETVTRSRSKRARGPSVTSEQKPLAQAANSDPSVDWQDSDDETDAFLVEHDWMSCTTSKQDTAELEYQQIEVRETAYSTMCAVLLYLQSGHIKFAPTRSSHALSPDELVTKRKAALVEALEEHPTLPPPVSPKSVYRLAHLLDREELQKMALDSLTSSLTFSGAARELFSPVSLAHNKLRQVVLEFVVKNWKEVKATEGWQAVRAEIASGQLEGGAQILLDLFAAIDQT</sequence>
<dbReference type="InterPro" id="IPR011333">
    <property type="entry name" value="SKP1/BTB/POZ_sf"/>
</dbReference>
<dbReference type="EMBL" id="PUHQ01000020">
    <property type="protein sequence ID" value="KAG0663383.1"/>
    <property type="molecule type" value="Genomic_DNA"/>
</dbReference>
<evidence type="ECO:0000313" key="2">
    <source>
        <dbReference type="EMBL" id="KAG0663383.1"/>
    </source>
</evidence>
<dbReference type="Gene3D" id="3.30.710.10">
    <property type="entry name" value="Potassium Channel Kv1.1, Chain A"/>
    <property type="match status" value="1"/>
</dbReference>
<dbReference type="AlphaFoldDB" id="A0A9P6W441"/>
<feature type="region of interest" description="Disordered" evidence="1">
    <location>
        <begin position="335"/>
        <end position="368"/>
    </location>
</feature>
<name>A0A9P6W441_RHOMI</name>
<dbReference type="OrthoDB" id="2529262at2759"/>
<keyword evidence="3" id="KW-1185">Reference proteome</keyword>
<feature type="compositionally biased region" description="Polar residues" evidence="1">
    <location>
        <begin position="345"/>
        <end position="361"/>
    </location>
</feature>